<reference evidence="8 9" key="1">
    <citation type="submission" date="2020-08" db="EMBL/GenBank/DDBJ databases">
        <title>Genomic Encyclopedia of Type Strains, Phase IV (KMG-V): Genome sequencing to study the core and pangenomes of soil and plant-associated prokaryotes.</title>
        <authorList>
            <person name="Whitman W."/>
        </authorList>
    </citation>
    <scope>NUCLEOTIDE SEQUENCE [LARGE SCALE GENOMIC DNA]</scope>
    <source>
        <strain evidence="8 9">M8UP14</strain>
    </source>
</reference>
<feature type="binding site" evidence="7">
    <location>
        <position position="14"/>
    </location>
    <ligand>
        <name>tRNA</name>
        <dbReference type="ChEBI" id="CHEBI:17843"/>
    </ligand>
</feature>
<dbReference type="CDD" id="cd00462">
    <property type="entry name" value="PTH"/>
    <property type="match status" value="1"/>
</dbReference>
<dbReference type="PROSITE" id="PS01196">
    <property type="entry name" value="PEPT_TRNA_HYDROL_2"/>
    <property type="match status" value="1"/>
</dbReference>
<dbReference type="PANTHER" id="PTHR17224">
    <property type="entry name" value="PEPTIDYL-TRNA HYDROLASE"/>
    <property type="match status" value="1"/>
</dbReference>
<dbReference type="HAMAP" id="MF_00083">
    <property type="entry name" value="Pept_tRNA_hydro_bact"/>
    <property type="match status" value="1"/>
</dbReference>
<proteinExistence type="inferred from homology"/>
<evidence type="ECO:0000256" key="7">
    <source>
        <dbReference type="HAMAP-Rule" id="MF_00083"/>
    </source>
</evidence>
<feature type="binding site" evidence="7">
    <location>
        <position position="116"/>
    </location>
    <ligand>
        <name>tRNA</name>
        <dbReference type="ChEBI" id="CHEBI:17843"/>
    </ligand>
</feature>
<comment type="catalytic activity">
    <reaction evidence="7">
        <text>an N-acyl-L-alpha-aminoacyl-tRNA + H2O = an N-acyl-L-amino acid + a tRNA + H(+)</text>
        <dbReference type="Rhea" id="RHEA:54448"/>
        <dbReference type="Rhea" id="RHEA-COMP:10123"/>
        <dbReference type="Rhea" id="RHEA-COMP:13883"/>
        <dbReference type="ChEBI" id="CHEBI:15377"/>
        <dbReference type="ChEBI" id="CHEBI:15378"/>
        <dbReference type="ChEBI" id="CHEBI:59874"/>
        <dbReference type="ChEBI" id="CHEBI:78442"/>
        <dbReference type="ChEBI" id="CHEBI:138191"/>
        <dbReference type="EC" id="3.1.1.29"/>
    </reaction>
</comment>
<protein>
    <recommendedName>
        <fullName evidence="6 7">Peptidyl-tRNA hydrolase</fullName>
        <shortName evidence="7">Pth</shortName>
        <ecNumber evidence="1 7">3.1.1.29</ecNumber>
    </recommendedName>
</protein>
<keyword evidence="3 7" id="KW-0378">Hydrolase</keyword>
<dbReference type="AlphaFoldDB" id="A0A7W7ZCH7"/>
<dbReference type="RefSeq" id="WP_184215944.1">
    <property type="nucleotide sequence ID" value="NZ_JACHIP010000002.1"/>
</dbReference>
<keyword evidence="2 7" id="KW-0820">tRNA-binding</keyword>
<comment type="subunit">
    <text evidence="7">Monomer.</text>
</comment>
<evidence type="ECO:0000256" key="4">
    <source>
        <dbReference type="ARBA" id="ARBA00022884"/>
    </source>
</evidence>
<dbReference type="GO" id="GO:0004045">
    <property type="term" value="F:peptidyl-tRNA hydrolase activity"/>
    <property type="evidence" value="ECO:0007669"/>
    <property type="project" value="UniProtKB-UniRule"/>
</dbReference>
<sequence>MKLIVGLGNPGIEYQFTPHNAGFLAVDRIAEDCGVTIANRRGRALTAKARFAGQEVLLAKPETFMNLSGLSVAALLRELEIGPERMAEDLVVLYDELAIPLGSIRIRERGSAGGHNGVKSISAVLGTEEWTRIRIGVGKPALESGREVKAGGKDYLLSPFRKQELVVLDEVLDRVTKAVETIFTRGAGPAMSEFNGNAGM</sequence>
<evidence type="ECO:0000256" key="5">
    <source>
        <dbReference type="ARBA" id="ARBA00038063"/>
    </source>
</evidence>
<dbReference type="GO" id="GO:0005737">
    <property type="term" value="C:cytoplasm"/>
    <property type="evidence" value="ECO:0007669"/>
    <property type="project" value="UniProtKB-SubCell"/>
</dbReference>
<accession>A0A7W7ZCH7</accession>
<dbReference type="GO" id="GO:0000049">
    <property type="term" value="F:tRNA binding"/>
    <property type="evidence" value="ECO:0007669"/>
    <property type="project" value="UniProtKB-UniRule"/>
</dbReference>
<feature type="binding site" evidence="7">
    <location>
        <position position="66"/>
    </location>
    <ligand>
        <name>tRNA</name>
        <dbReference type="ChEBI" id="CHEBI:17843"/>
    </ligand>
</feature>
<dbReference type="NCBIfam" id="TIGR00447">
    <property type="entry name" value="pth"/>
    <property type="match status" value="1"/>
</dbReference>
<feature type="site" description="Stabilizes the basic form of H active site to accept a proton" evidence="7">
    <location>
        <position position="95"/>
    </location>
</feature>
<comment type="caution">
    <text evidence="8">The sequence shown here is derived from an EMBL/GenBank/DDBJ whole genome shotgun (WGS) entry which is preliminary data.</text>
</comment>
<dbReference type="Proteomes" id="UP000540989">
    <property type="component" value="Unassembled WGS sequence"/>
</dbReference>
<dbReference type="GO" id="GO:0072344">
    <property type="term" value="P:rescue of stalled ribosome"/>
    <property type="evidence" value="ECO:0007669"/>
    <property type="project" value="UniProtKB-UniRule"/>
</dbReference>
<evidence type="ECO:0000256" key="2">
    <source>
        <dbReference type="ARBA" id="ARBA00022555"/>
    </source>
</evidence>
<dbReference type="Gene3D" id="3.40.50.1470">
    <property type="entry name" value="Peptidyl-tRNA hydrolase"/>
    <property type="match status" value="1"/>
</dbReference>
<dbReference type="EC" id="3.1.1.29" evidence="1 7"/>
<dbReference type="InterPro" id="IPR001328">
    <property type="entry name" value="Pept_tRNA_hydro"/>
</dbReference>
<dbReference type="PANTHER" id="PTHR17224:SF1">
    <property type="entry name" value="PEPTIDYL-TRNA HYDROLASE"/>
    <property type="match status" value="1"/>
</dbReference>
<evidence type="ECO:0000256" key="3">
    <source>
        <dbReference type="ARBA" id="ARBA00022801"/>
    </source>
</evidence>
<comment type="similarity">
    <text evidence="5 7">Belongs to the PTH family.</text>
</comment>
<feature type="active site" description="Proton acceptor" evidence="7">
    <location>
        <position position="19"/>
    </location>
</feature>
<keyword evidence="9" id="KW-1185">Reference proteome</keyword>
<gene>
    <name evidence="7" type="primary">pth</name>
    <name evidence="8" type="ORF">HDF16_001993</name>
</gene>
<comment type="function">
    <text evidence="7">Catalyzes the release of premature peptidyl moieties from peptidyl-tRNA molecules trapped in stalled 50S ribosomal subunits, and thus maintains levels of free tRNAs and 50S ribosomes.</text>
</comment>
<feature type="site" description="Discriminates between blocked and unblocked aminoacyl-tRNA" evidence="7">
    <location>
        <position position="9"/>
    </location>
</feature>
<organism evidence="8 9">
    <name type="scientific">Granulicella aggregans</name>
    <dbReference type="NCBI Taxonomy" id="474949"/>
    <lineage>
        <taxon>Bacteria</taxon>
        <taxon>Pseudomonadati</taxon>
        <taxon>Acidobacteriota</taxon>
        <taxon>Terriglobia</taxon>
        <taxon>Terriglobales</taxon>
        <taxon>Acidobacteriaceae</taxon>
        <taxon>Granulicella</taxon>
    </lineage>
</organism>
<comment type="subcellular location">
    <subcellularLocation>
        <location evidence="7">Cytoplasm</location>
    </subcellularLocation>
</comment>
<dbReference type="Pfam" id="PF01195">
    <property type="entry name" value="Pept_tRNA_hydro"/>
    <property type="match status" value="1"/>
</dbReference>
<evidence type="ECO:0000256" key="1">
    <source>
        <dbReference type="ARBA" id="ARBA00013260"/>
    </source>
</evidence>
<dbReference type="EMBL" id="JACHIP010000002">
    <property type="protein sequence ID" value="MBB5057308.1"/>
    <property type="molecule type" value="Genomic_DNA"/>
</dbReference>
<evidence type="ECO:0000313" key="9">
    <source>
        <dbReference type="Proteomes" id="UP000540989"/>
    </source>
</evidence>
<evidence type="ECO:0000256" key="6">
    <source>
        <dbReference type="ARBA" id="ARBA00050038"/>
    </source>
</evidence>
<dbReference type="GO" id="GO:0006515">
    <property type="term" value="P:protein quality control for misfolded or incompletely synthesized proteins"/>
    <property type="evidence" value="ECO:0007669"/>
    <property type="project" value="UniProtKB-UniRule"/>
</dbReference>
<keyword evidence="4 7" id="KW-0694">RNA-binding</keyword>
<evidence type="ECO:0000313" key="8">
    <source>
        <dbReference type="EMBL" id="MBB5057308.1"/>
    </source>
</evidence>
<dbReference type="InterPro" id="IPR018171">
    <property type="entry name" value="Pept_tRNA_hydro_CS"/>
</dbReference>
<name>A0A7W7ZCH7_9BACT</name>
<keyword evidence="7" id="KW-0963">Cytoplasm</keyword>
<feature type="binding site" evidence="7">
    <location>
        <position position="64"/>
    </location>
    <ligand>
        <name>tRNA</name>
        <dbReference type="ChEBI" id="CHEBI:17843"/>
    </ligand>
</feature>
<dbReference type="InterPro" id="IPR036416">
    <property type="entry name" value="Pept_tRNA_hydro_sf"/>
</dbReference>
<comment type="function">
    <text evidence="7">Hydrolyzes ribosome-free peptidyl-tRNAs (with 1 or more amino acids incorporated), which drop off the ribosome during protein synthesis, or as a result of ribosome stalling.</text>
</comment>
<dbReference type="SUPFAM" id="SSF53178">
    <property type="entry name" value="Peptidyl-tRNA hydrolase-like"/>
    <property type="match status" value="1"/>
</dbReference>